<feature type="region of interest" description="Disordered" evidence="1">
    <location>
        <begin position="1"/>
        <end position="25"/>
    </location>
</feature>
<evidence type="ECO:0000313" key="2">
    <source>
        <dbReference type="EMBL" id="CAE0803475.1"/>
    </source>
</evidence>
<organism evidence="2">
    <name type="scientific">Eutreptiella gymnastica</name>
    <dbReference type="NCBI Taxonomy" id="73025"/>
    <lineage>
        <taxon>Eukaryota</taxon>
        <taxon>Discoba</taxon>
        <taxon>Euglenozoa</taxon>
        <taxon>Euglenida</taxon>
        <taxon>Spirocuta</taxon>
        <taxon>Euglenophyceae</taxon>
        <taxon>Eutreptiales</taxon>
        <taxon>Eutreptiaceae</taxon>
        <taxon>Eutreptiella</taxon>
    </lineage>
</organism>
<name>A0A7S4CQE5_9EUGL</name>
<feature type="compositionally biased region" description="Basic and acidic residues" evidence="1">
    <location>
        <begin position="11"/>
        <end position="25"/>
    </location>
</feature>
<dbReference type="AlphaFoldDB" id="A0A7S4CQE5"/>
<evidence type="ECO:0000256" key="1">
    <source>
        <dbReference type="SAM" id="MobiDB-lite"/>
    </source>
</evidence>
<feature type="compositionally biased region" description="Basic and acidic residues" evidence="1">
    <location>
        <begin position="54"/>
        <end position="63"/>
    </location>
</feature>
<dbReference type="EMBL" id="HBJA01042565">
    <property type="protein sequence ID" value="CAE0803475.1"/>
    <property type="molecule type" value="Transcribed_RNA"/>
</dbReference>
<accession>A0A7S4CQE5</accession>
<protein>
    <submittedName>
        <fullName evidence="2">Uncharacterized protein</fullName>
    </submittedName>
</protein>
<feature type="region of interest" description="Disordered" evidence="1">
    <location>
        <begin position="54"/>
        <end position="118"/>
    </location>
</feature>
<reference evidence="2" key="1">
    <citation type="submission" date="2021-01" db="EMBL/GenBank/DDBJ databases">
        <authorList>
            <person name="Corre E."/>
            <person name="Pelletier E."/>
            <person name="Niang G."/>
            <person name="Scheremetjew M."/>
            <person name="Finn R."/>
            <person name="Kale V."/>
            <person name="Holt S."/>
            <person name="Cochrane G."/>
            <person name="Meng A."/>
            <person name="Brown T."/>
            <person name="Cohen L."/>
        </authorList>
    </citation>
    <scope>NUCLEOTIDE SEQUENCE</scope>
    <source>
        <strain evidence="2">CCMP1594</strain>
    </source>
</reference>
<sequence length="118" mass="12977">MDALPGDGDEEVLRNLKEGRRKESVNVDGDEWMYELEDDPAKQAQVLETYEHNHNKGRIEVESVKTSADGAPSGGPENQKRSESRIVREKADNEPPQAKSAWACDSKGDGQSACCCIS</sequence>
<feature type="compositionally biased region" description="Basic and acidic residues" evidence="1">
    <location>
        <begin position="78"/>
        <end position="93"/>
    </location>
</feature>
<gene>
    <name evidence="2" type="ORF">EGYM00163_LOCUS14598</name>
</gene>
<proteinExistence type="predicted"/>